<dbReference type="InterPro" id="IPR051830">
    <property type="entry name" value="NOTCH_homolog"/>
</dbReference>
<dbReference type="Proteomes" id="UP000677228">
    <property type="component" value="Unassembled WGS sequence"/>
</dbReference>
<keyword evidence="2" id="KW-0472">Membrane</keyword>
<dbReference type="InterPro" id="IPR000742">
    <property type="entry name" value="EGF"/>
</dbReference>
<name>A0A814JL78_9BILA</name>
<keyword evidence="8" id="KW-1185">Reference proteome</keyword>
<dbReference type="EMBL" id="CAJNOK010019526">
    <property type="protein sequence ID" value="CAF1300828.1"/>
    <property type="molecule type" value="Genomic_DNA"/>
</dbReference>
<evidence type="ECO:0000313" key="5">
    <source>
        <dbReference type="EMBL" id="CAF1300828.1"/>
    </source>
</evidence>
<dbReference type="AlphaFoldDB" id="A0A814JL78"/>
<evidence type="ECO:0000259" key="3">
    <source>
        <dbReference type="PROSITE" id="PS50026"/>
    </source>
</evidence>
<evidence type="ECO:0000313" key="7">
    <source>
        <dbReference type="EMBL" id="CAF4107008.1"/>
    </source>
</evidence>
<keyword evidence="1" id="KW-1015">Disulfide bond</keyword>
<dbReference type="SUPFAM" id="SSF57196">
    <property type="entry name" value="EGF/Laminin"/>
    <property type="match status" value="3"/>
</dbReference>
<dbReference type="OrthoDB" id="10041400at2759"/>
<reference evidence="4" key="1">
    <citation type="submission" date="2021-02" db="EMBL/GenBank/DDBJ databases">
        <authorList>
            <person name="Nowell W R."/>
        </authorList>
    </citation>
    <scope>NUCLEOTIDE SEQUENCE</scope>
</reference>
<dbReference type="PANTHER" id="PTHR24033">
    <property type="entry name" value="EGF-LIKE DOMAIN-CONTAINING PROTEIN"/>
    <property type="match status" value="1"/>
</dbReference>
<feature type="domain" description="EGF-like" evidence="3">
    <location>
        <begin position="241"/>
        <end position="278"/>
    </location>
</feature>
<keyword evidence="2" id="KW-0812">Transmembrane</keyword>
<proteinExistence type="predicted"/>
<feature type="disulfide bond" evidence="1">
    <location>
        <begin position="229"/>
        <end position="238"/>
    </location>
</feature>
<evidence type="ECO:0000256" key="2">
    <source>
        <dbReference type="SAM" id="Phobius"/>
    </source>
</evidence>
<protein>
    <recommendedName>
        <fullName evidence="3">EGF-like domain-containing protein</fullName>
    </recommendedName>
</protein>
<evidence type="ECO:0000313" key="6">
    <source>
        <dbReference type="EMBL" id="CAF3809584.1"/>
    </source>
</evidence>
<organism evidence="4 8">
    <name type="scientific">Didymodactylos carnosus</name>
    <dbReference type="NCBI Taxonomy" id="1234261"/>
    <lineage>
        <taxon>Eukaryota</taxon>
        <taxon>Metazoa</taxon>
        <taxon>Spiralia</taxon>
        <taxon>Gnathifera</taxon>
        <taxon>Rotifera</taxon>
        <taxon>Eurotatoria</taxon>
        <taxon>Bdelloidea</taxon>
        <taxon>Philodinida</taxon>
        <taxon>Philodinidae</taxon>
        <taxon>Didymodactylos</taxon>
    </lineage>
</organism>
<accession>A0A814JL78</accession>
<dbReference type="EMBL" id="CAJOBC010003984">
    <property type="protein sequence ID" value="CAF3809584.1"/>
    <property type="molecule type" value="Genomic_DNA"/>
</dbReference>
<gene>
    <name evidence="4" type="ORF">GPM918_LOCUS15688</name>
    <name evidence="5" type="ORF">OVA965_LOCUS28523</name>
    <name evidence="6" type="ORF">SRO942_LOCUS15688</name>
    <name evidence="7" type="ORF">TMI583_LOCUS29276</name>
</gene>
<evidence type="ECO:0000256" key="1">
    <source>
        <dbReference type="PROSITE-ProRule" id="PRU00076"/>
    </source>
</evidence>
<dbReference type="Proteomes" id="UP000663829">
    <property type="component" value="Unassembled WGS sequence"/>
</dbReference>
<dbReference type="EMBL" id="CAJOBA010041100">
    <property type="protein sequence ID" value="CAF4107008.1"/>
    <property type="molecule type" value="Genomic_DNA"/>
</dbReference>
<feature type="domain" description="EGF-like" evidence="3">
    <location>
        <begin position="199"/>
        <end position="239"/>
    </location>
</feature>
<feature type="disulfide bond" evidence="1">
    <location>
        <begin position="268"/>
        <end position="277"/>
    </location>
</feature>
<dbReference type="Gene3D" id="2.10.25.10">
    <property type="entry name" value="Laminin"/>
    <property type="match status" value="3"/>
</dbReference>
<dbReference type="PROSITE" id="PS00022">
    <property type="entry name" value="EGF_1"/>
    <property type="match status" value="2"/>
</dbReference>
<comment type="caution">
    <text evidence="1">Lacks conserved residue(s) required for the propagation of feature annotation.</text>
</comment>
<dbReference type="CDD" id="cd00054">
    <property type="entry name" value="EGF_CA"/>
    <property type="match status" value="1"/>
</dbReference>
<keyword evidence="1" id="KW-0245">EGF-like domain</keyword>
<evidence type="ECO:0000313" key="8">
    <source>
        <dbReference type="Proteomes" id="UP000663829"/>
    </source>
</evidence>
<dbReference type="PROSITE" id="PS50026">
    <property type="entry name" value="EGF_3"/>
    <property type="match status" value="3"/>
</dbReference>
<sequence length="396" mass="44137">MTTTCPTTAITNRYIIPDNSITQYSDPTSTSADSATNNVVTLSNCTANKQVFDITCIGPENLIISNPGDNVTLYNRPLNCFSNISIISMSSETTVNLKVERFQYNLTSKLFPNFIITCPHSITVTTLTTSVTIIKLTTTERVATKYTTFIDSITSINETTNTTETRINTLSTRITPIIAGIWQQPQCGNGNIGINCSLPFDPCSVLTPCKNDGTCVNNHSIVAGYHCLCHEFYNGTNCELDQRPCKPSTCFNNGICNTTSSTTFACLCLPGRYGGHCEWSTDYCQNVSCKNEGICMNINYTWHCQCLTQQYTGDYCEIKSSSLEIHQQINRSFGYIAFIALVLVVAFIVSLDMIKYCFKIDPLKGEQKRLNRKKLKLKQGRGKQRLISSIRFIYVN</sequence>
<comment type="caution">
    <text evidence="4">The sequence shown here is derived from an EMBL/GenBank/DDBJ whole genome shotgun (WGS) entry which is preliminary data.</text>
</comment>
<dbReference type="SMART" id="SM00181">
    <property type="entry name" value="EGF"/>
    <property type="match status" value="3"/>
</dbReference>
<evidence type="ECO:0000313" key="4">
    <source>
        <dbReference type="EMBL" id="CAF1039229.1"/>
    </source>
</evidence>
<feature type="transmembrane region" description="Helical" evidence="2">
    <location>
        <begin position="333"/>
        <end position="354"/>
    </location>
</feature>
<keyword evidence="2" id="KW-1133">Transmembrane helix</keyword>
<dbReference type="EMBL" id="CAJNOQ010003984">
    <property type="protein sequence ID" value="CAF1039229.1"/>
    <property type="molecule type" value="Genomic_DNA"/>
</dbReference>
<dbReference type="PANTHER" id="PTHR24033:SF224">
    <property type="entry name" value="C-TYPE LECTIN"/>
    <property type="match status" value="1"/>
</dbReference>
<dbReference type="Proteomes" id="UP000682733">
    <property type="component" value="Unassembled WGS sequence"/>
</dbReference>
<dbReference type="Proteomes" id="UP000681722">
    <property type="component" value="Unassembled WGS sequence"/>
</dbReference>
<feature type="domain" description="EGF-like" evidence="3">
    <location>
        <begin position="280"/>
        <end position="317"/>
    </location>
</feature>